<organism evidence="1 2">
    <name type="scientific">Eleusine coracana subsp. coracana</name>
    <dbReference type="NCBI Taxonomy" id="191504"/>
    <lineage>
        <taxon>Eukaryota</taxon>
        <taxon>Viridiplantae</taxon>
        <taxon>Streptophyta</taxon>
        <taxon>Embryophyta</taxon>
        <taxon>Tracheophyta</taxon>
        <taxon>Spermatophyta</taxon>
        <taxon>Magnoliopsida</taxon>
        <taxon>Liliopsida</taxon>
        <taxon>Poales</taxon>
        <taxon>Poaceae</taxon>
        <taxon>PACMAD clade</taxon>
        <taxon>Chloridoideae</taxon>
        <taxon>Cynodonteae</taxon>
        <taxon>Eleusininae</taxon>
        <taxon>Eleusine</taxon>
    </lineage>
</organism>
<evidence type="ECO:0000313" key="1">
    <source>
        <dbReference type="EMBL" id="GJM99087.1"/>
    </source>
</evidence>
<evidence type="ECO:0008006" key="3">
    <source>
        <dbReference type="Google" id="ProtNLM"/>
    </source>
</evidence>
<accession>A0AAV5CLW8</accession>
<protein>
    <recommendedName>
        <fullName evidence="3">DUF1618 domain-containing protein</fullName>
    </recommendedName>
</protein>
<dbReference type="AlphaFoldDB" id="A0AAV5CLW8"/>
<dbReference type="PANTHER" id="PTHR33207">
    <property type="entry name" value="F-BOX DOMAIN CONTAINING PROTEIN-RELATED"/>
    <property type="match status" value="1"/>
</dbReference>
<evidence type="ECO:0000313" key="2">
    <source>
        <dbReference type="Proteomes" id="UP001054889"/>
    </source>
</evidence>
<reference evidence="1" key="2">
    <citation type="submission" date="2021-12" db="EMBL/GenBank/DDBJ databases">
        <title>Resequencing data analysis of finger millet.</title>
        <authorList>
            <person name="Hatakeyama M."/>
            <person name="Aluri S."/>
            <person name="Balachadran M.T."/>
            <person name="Sivarajan S.R."/>
            <person name="Poveda L."/>
            <person name="Shimizu-Inatsugi R."/>
            <person name="Schlapbach R."/>
            <person name="Sreeman S.M."/>
            <person name="Shimizu K.K."/>
        </authorList>
    </citation>
    <scope>NUCLEOTIDE SEQUENCE</scope>
</reference>
<dbReference type="Proteomes" id="UP001054889">
    <property type="component" value="Unassembled WGS sequence"/>
</dbReference>
<gene>
    <name evidence="1" type="primary">ga16153</name>
    <name evidence="1" type="ORF">PR202_ga16153</name>
</gene>
<reference evidence="1" key="1">
    <citation type="journal article" date="2018" name="DNA Res.">
        <title>Multiple hybrid de novo genome assembly of finger millet, an orphan allotetraploid crop.</title>
        <authorList>
            <person name="Hatakeyama M."/>
            <person name="Aluri S."/>
            <person name="Balachadran M.T."/>
            <person name="Sivarajan S.R."/>
            <person name="Patrignani A."/>
            <person name="Gruter S."/>
            <person name="Poveda L."/>
            <person name="Shimizu-Inatsugi R."/>
            <person name="Baeten J."/>
            <person name="Francoijs K.J."/>
            <person name="Nataraja K.N."/>
            <person name="Reddy Y.A.N."/>
            <person name="Phadnis S."/>
            <person name="Ravikumar R.L."/>
            <person name="Schlapbach R."/>
            <person name="Sreeman S.M."/>
            <person name="Shimizu K.K."/>
        </authorList>
    </citation>
    <scope>NUCLEOTIDE SEQUENCE</scope>
</reference>
<sequence>MDTHIAVIRAATVCKRWCAVASTRGTFVPGHRNEFFDPHPGPHVLGHYHVADPSYSPAGSSATSRRPPRPVPVFVPASPSINARHFSLNFLPRGHGGRLWKLVDGRSSLLLLANQRRNFFPDLVVCEPITWRHVVIGPLAGIKCHACLGVYLSDHVNMTDDDTAGVLAASDDGRTFWDNLRLPDHLRDLQDGISNQFRFVDNGVEREYPPVVRLATMVGDELRVLKWNLFQSLEWELEQRVNLHEATRGLKQRKEGCFGRAAKIVTARKGFVVLTPAEETWLFSVDLRTMQVEHDHCQNRLAGEVYPYELVTQPLIRASGGLVGVECEYPPVARLATVVGDELRVLKWNLFQSQEWELERRVNLPEATHGLKQHKEGYFGRAAKIVTARKGFVVLTPAEETWLFFVDLRTMQVECDHCQNRLAGEAYTYELVTQPQIRAVCLACKTDRRGPCSNICKCN</sequence>
<comment type="caution">
    <text evidence="1">The sequence shown here is derived from an EMBL/GenBank/DDBJ whole genome shotgun (WGS) entry which is preliminary data.</text>
</comment>
<dbReference type="EMBL" id="BQKI01000007">
    <property type="protein sequence ID" value="GJM99087.1"/>
    <property type="molecule type" value="Genomic_DNA"/>
</dbReference>
<proteinExistence type="predicted"/>
<name>A0AAV5CLW8_ELECO</name>
<keyword evidence="2" id="KW-1185">Reference proteome</keyword>